<gene>
    <name evidence="2" type="ORF">EAG_05233</name>
</gene>
<evidence type="ECO:0000313" key="2">
    <source>
        <dbReference type="EMBL" id="EFN66903.1"/>
    </source>
</evidence>
<name>E2AI37_CAMFO</name>
<dbReference type="InParanoid" id="E2AI37"/>
<dbReference type="Proteomes" id="UP000000311">
    <property type="component" value="Unassembled WGS sequence"/>
</dbReference>
<keyword evidence="1" id="KW-0812">Transmembrane</keyword>
<proteinExistence type="predicted"/>
<feature type="non-terminal residue" evidence="2">
    <location>
        <position position="1"/>
    </location>
</feature>
<dbReference type="AlphaFoldDB" id="E2AI37"/>
<keyword evidence="3" id="KW-1185">Reference proteome</keyword>
<keyword evidence="1" id="KW-0472">Membrane</keyword>
<feature type="non-terminal residue" evidence="2">
    <location>
        <position position="65"/>
    </location>
</feature>
<accession>E2AI37</accession>
<protein>
    <submittedName>
        <fullName evidence="2">Uncharacterized protein</fullName>
    </submittedName>
</protein>
<organism evidence="3">
    <name type="scientific">Camponotus floridanus</name>
    <name type="common">Florida carpenter ant</name>
    <dbReference type="NCBI Taxonomy" id="104421"/>
    <lineage>
        <taxon>Eukaryota</taxon>
        <taxon>Metazoa</taxon>
        <taxon>Ecdysozoa</taxon>
        <taxon>Arthropoda</taxon>
        <taxon>Hexapoda</taxon>
        <taxon>Insecta</taxon>
        <taxon>Pterygota</taxon>
        <taxon>Neoptera</taxon>
        <taxon>Endopterygota</taxon>
        <taxon>Hymenoptera</taxon>
        <taxon>Apocrita</taxon>
        <taxon>Aculeata</taxon>
        <taxon>Formicoidea</taxon>
        <taxon>Formicidae</taxon>
        <taxon>Formicinae</taxon>
        <taxon>Camponotus</taxon>
    </lineage>
</organism>
<keyword evidence="1" id="KW-1133">Transmembrane helix</keyword>
<sequence length="65" mass="7279">PFVNIIALSCDNASVMTGKHLSFKKKSRIKMQKFINMFINNLFACPCHSTALVAHIACAKMQYVC</sequence>
<dbReference type="EMBL" id="GL439622">
    <property type="protein sequence ID" value="EFN66903.1"/>
    <property type="molecule type" value="Genomic_DNA"/>
</dbReference>
<evidence type="ECO:0000256" key="1">
    <source>
        <dbReference type="SAM" id="Phobius"/>
    </source>
</evidence>
<reference evidence="2 3" key="1">
    <citation type="journal article" date="2010" name="Science">
        <title>Genomic comparison of the ants Camponotus floridanus and Harpegnathos saltator.</title>
        <authorList>
            <person name="Bonasio R."/>
            <person name="Zhang G."/>
            <person name="Ye C."/>
            <person name="Mutti N.S."/>
            <person name="Fang X."/>
            <person name="Qin N."/>
            <person name="Donahue G."/>
            <person name="Yang P."/>
            <person name="Li Q."/>
            <person name="Li C."/>
            <person name="Zhang P."/>
            <person name="Huang Z."/>
            <person name="Berger S.L."/>
            <person name="Reinberg D."/>
            <person name="Wang J."/>
            <person name="Liebig J."/>
        </authorList>
    </citation>
    <scope>NUCLEOTIDE SEQUENCE [LARGE SCALE GENOMIC DNA]</scope>
    <source>
        <strain evidence="3">C129</strain>
    </source>
</reference>
<evidence type="ECO:0000313" key="3">
    <source>
        <dbReference type="Proteomes" id="UP000000311"/>
    </source>
</evidence>
<feature type="transmembrane region" description="Helical" evidence="1">
    <location>
        <begin position="34"/>
        <end position="57"/>
    </location>
</feature>